<dbReference type="GO" id="GO:0003924">
    <property type="term" value="F:GTPase activity"/>
    <property type="evidence" value="ECO:0007669"/>
    <property type="project" value="InterPro"/>
</dbReference>
<accession>A0AAU9LYA8</accession>
<dbReference type="PROSITE" id="PS51388">
    <property type="entry name" value="GED"/>
    <property type="match status" value="1"/>
</dbReference>
<evidence type="ECO:0000259" key="1">
    <source>
        <dbReference type="PROSITE" id="PS51388"/>
    </source>
</evidence>
<gene>
    <name evidence="2" type="ORF">LVIROSA_LOCUS5076</name>
</gene>
<feature type="domain" description="GED" evidence="1">
    <location>
        <begin position="42"/>
        <end position="131"/>
    </location>
</feature>
<keyword evidence="3" id="KW-1185">Reference proteome</keyword>
<evidence type="ECO:0000313" key="3">
    <source>
        <dbReference type="Proteomes" id="UP001157418"/>
    </source>
</evidence>
<sequence>MGNRDEFMLATNDFQEEIYIEGQGRIFVDHLFDVHENTRDQAFELKMRMTAYWKIVLKRVVDCMVLRIRFMIQKLVNVEIQKEIVNEVMLHGGGVEKIMEELSPERVRLQRSVGLVQESIGFIENVMDVNLVSAQALSGEEDEHN</sequence>
<evidence type="ECO:0000313" key="2">
    <source>
        <dbReference type="EMBL" id="CAH1417393.1"/>
    </source>
</evidence>
<name>A0AAU9LYA8_9ASTR</name>
<dbReference type="Gene3D" id="1.20.120.1240">
    <property type="entry name" value="Dynamin, middle domain"/>
    <property type="match status" value="1"/>
</dbReference>
<reference evidence="2 3" key="1">
    <citation type="submission" date="2022-01" db="EMBL/GenBank/DDBJ databases">
        <authorList>
            <person name="Xiong W."/>
            <person name="Schranz E."/>
        </authorList>
    </citation>
    <scope>NUCLEOTIDE SEQUENCE [LARGE SCALE GENOMIC DNA]</scope>
</reference>
<dbReference type="Proteomes" id="UP001157418">
    <property type="component" value="Unassembled WGS sequence"/>
</dbReference>
<organism evidence="2 3">
    <name type="scientific">Lactuca virosa</name>
    <dbReference type="NCBI Taxonomy" id="75947"/>
    <lineage>
        <taxon>Eukaryota</taxon>
        <taxon>Viridiplantae</taxon>
        <taxon>Streptophyta</taxon>
        <taxon>Embryophyta</taxon>
        <taxon>Tracheophyta</taxon>
        <taxon>Spermatophyta</taxon>
        <taxon>Magnoliopsida</taxon>
        <taxon>eudicotyledons</taxon>
        <taxon>Gunneridae</taxon>
        <taxon>Pentapetalae</taxon>
        <taxon>asterids</taxon>
        <taxon>campanulids</taxon>
        <taxon>Asterales</taxon>
        <taxon>Asteraceae</taxon>
        <taxon>Cichorioideae</taxon>
        <taxon>Cichorieae</taxon>
        <taxon>Lactucinae</taxon>
        <taxon>Lactuca</taxon>
    </lineage>
</organism>
<proteinExistence type="predicted"/>
<protein>
    <recommendedName>
        <fullName evidence="1">GED domain-containing protein</fullName>
    </recommendedName>
</protein>
<dbReference type="InterPro" id="IPR020850">
    <property type="entry name" value="GED_dom"/>
</dbReference>
<comment type="caution">
    <text evidence="2">The sequence shown here is derived from an EMBL/GenBank/DDBJ whole genome shotgun (WGS) entry which is preliminary data.</text>
</comment>
<dbReference type="GO" id="GO:0005525">
    <property type="term" value="F:GTP binding"/>
    <property type="evidence" value="ECO:0007669"/>
    <property type="project" value="InterPro"/>
</dbReference>
<dbReference type="EMBL" id="CAKMRJ010000024">
    <property type="protein sequence ID" value="CAH1417393.1"/>
    <property type="molecule type" value="Genomic_DNA"/>
</dbReference>
<dbReference type="InterPro" id="IPR003130">
    <property type="entry name" value="GED"/>
</dbReference>
<dbReference type="AlphaFoldDB" id="A0AAU9LYA8"/>
<dbReference type="Pfam" id="PF02212">
    <property type="entry name" value="GED"/>
    <property type="match status" value="1"/>
</dbReference>